<dbReference type="Proteomes" id="UP000251213">
    <property type="component" value="Unassembled WGS sequence"/>
</dbReference>
<evidence type="ECO:0000313" key="6">
    <source>
        <dbReference type="Proteomes" id="UP000251213"/>
    </source>
</evidence>
<dbReference type="InterPro" id="IPR036388">
    <property type="entry name" value="WH-like_DNA-bd_sf"/>
</dbReference>
<dbReference type="PROSITE" id="PS50949">
    <property type="entry name" value="HTH_GNTR"/>
    <property type="match status" value="1"/>
</dbReference>
<evidence type="ECO:0000313" key="5">
    <source>
        <dbReference type="EMBL" id="RAL26105.1"/>
    </source>
</evidence>
<organism evidence="5 6">
    <name type="scientific">Thermoflavimicrobium daqui</name>
    <dbReference type="NCBI Taxonomy" id="2137476"/>
    <lineage>
        <taxon>Bacteria</taxon>
        <taxon>Bacillati</taxon>
        <taxon>Bacillota</taxon>
        <taxon>Bacilli</taxon>
        <taxon>Bacillales</taxon>
        <taxon>Thermoactinomycetaceae</taxon>
        <taxon>Thermoflavimicrobium</taxon>
    </lineage>
</organism>
<gene>
    <name evidence="5" type="ORF">DL897_03630</name>
</gene>
<dbReference type="InterPro" id="IPR000524">
    <property type="entry name" value="Tscrpt_reg_HTH_GntR"/>
</dbReference>
<name>A0A364K727_9BACL</name>
<dbReference type="GO" id="GO:0003677">
    <property type="term" value="F:DNA binding"/>
    <property type="evidence" value="ECO:0007669"/>
    <property type="project" value="UniProtKB-KW"/>
</dbReference>
<dbReference type="InterPro" id="IPR036390">
    <property type="entry name" value="WH_DNA-bd_sf"/>
</dbReference>
<dbReference type="Gene3D" id="1.10.10.10">
    <property type="entry name" value="Winged helix-like DNA-binding domain superfamily/Winged helix DNA-binding domain"/>
    <property type="match status" value="1"/>
</dbReference>
<accession>A0A364K727</accession>
<evidence type="ECO:0000259" key="4">
    <source>
        <dbReference type="PROSITE" id="PS50949"/>
    </source>
</evidence>
<feature type="domain" description="HTH gntR-type" evidence="4">
    <location>
        <begin position="11"/>
        <end position="79"/>
    </location>
</feature>
<dbReference type="PANTHER" id="PTHR38445:SF7">
    <property type="entry name" value="GNTR-FAMILY TRANSCRIPTIONAL REGULATOR"/>
    <property type="match status" value="1"/>
</dbReference>
<dbReference type="SMART" id="SM00345">
    <property type="entry name" value="HTH_GNTR"/>
    <property type="match status" value="1"/>
</dbReference>
<dbReference type="Pfam" id="PF00392">
    <property type="entry name" value="GntR"/>
    <property type="match status" value="1"/>
</dbReference>
<dbReference type="PANTHER" id="PTHR38445">
    <property type="entry name" value="HTH-TYPE TRANSCRIPTIONAL REPRESSOR YTRA"/>
    <property type="match status" value="1"/>
</dbReference>
<dbReference type="OrthoDB" id="9801546at2"/>
<keyword evidence="3" id="KW-0804">Transcription</keyword>
<dbReference type="GO" id="GO:0003700">
    <property type="term" value="F:DNA-binding transcription factor activity"/>
    <property type="evidence" value="ECO:0007669"/>
    <property type="project" value="InterPro"/>
</dbReference>
<keyword evidence="2" id="KW-0238">DNA-binding</keyword>
<reference evidence="5 6" key="2">
    <citation type="submission" date="2018-06" db="EMBL/GenBank/DDBJ databases">
        <authorList>
            <person name="Zhirakovskaya E."/>
        </authorList>
    </citation>
    <scope>NUCLEOTIDE SEQUENCE [LARGE SCALE GENOMIC DNA]</scope>
    <source>
        <strain evidence="5 6">FBKL4.011</strain>
    </source>
</reference>
<dbReference type="RefSeq" id="WP_113657790.1">
    <property type="nucleotide sequence ID" value="NZ_KZ845664.1"/>
</dbReference>
<comment type="caution">
    <text evidence="5">The sequence shown here is derived from an EMBL/GenBank/DDBJ whole genome shotgun (WGS) entry which is preliminary data.</text>
</comment>
<dbReference type="AlphaFoldDB" id="A0A364K727"/>
<proteinExistence type="predicted"/>
<protein>
    <submittedName>
        <fullName evidence="5">GntR family transcriptional regulator</fullName>
    </submittedName>
</protein>
<keyword evidence="1" id="KW-0805">Transcription regulation</keyword>
<evidence type="ECO:0000256" key="3">
    <source>
        <dbReference type="ARBA" id="ARBA00023163"/>
    </source>
</evidence>
<evidence type="ECO:0000256" key="1">
    <source>
        <dbReference type="ARBA" id="ARBA00023015"/>
    </source>
</evidence>
<reference evidence="5 6" key="1">
    <citation type="submission" date="2018-06" db="EMBL/GenBank/DDBJ databases">
        <title>Thermoflavimicrobium daqus sp. nov., a thermophilic microbe isolated from Moutai-flavour Daqu.</title>
        <authorList>
            <person name="Wang X."/>
            <person name="Zhou H."/>
        </authorList>
    </citation>
    <scope>NUCLEOTIDE SEQUENCE [LARGE SCALE GENOMIC DNA]</scope>
    <source>
        <strain evidence="5 6">FBKL4.011</strain>
    </source>
</reference>
<sequence length="125" mass="14301">MKIIISNSSSDPIYEQIAKQIRDDILKGKLMGGDVLPSIRVLAKELGISVITTKRAYEKLEQEGFVETVGGKGTYVAEQNKDLIRERQLRILEEKIVEMIEVSKTVDITYEELLQMIRVIYQEVE</sequence>
<evidence type="ECO:0000256" key="2">
    <source>
        <dbReference type="ARBA" id="ARBA00023125"/>
    </source>
</evidence>
<dbReference type="SUPFAM" id="SSF46785">
    <property type="entry name" value="Winged helix' DNA-binding domain"/>
    <property type="match status" value="1"/>
</dbReference>
<keyword evidence="6" id="KW-1185">Reference proteome</keyword>
<dbReference type="EMBL" id="QJKK01000002">
    <property type="protein sequence ID" value="RAL26105.1"/>
    <property type="molecule type" value="Genomic_DNA"/>
</dbReference>
<dbReference type="CDD" id="cd07377">
    <property type="entry name" value="WHTH_GntR"/>
    <property type="match status" value="1"/>
</dbReference>